<keyword evidence="6 11" id="KW-0406">Ion transport</keyword>
<keyword evidence="2 11" id="KW-1003">Cell membrane</keyword>
<keyword evidence="4 11" id="KW-0812">Transmembrane</keyword>
<evidence type="ECO:0000256" key="4">
    <source>
        <dbReference type="ARBA" id="ARBA00022692"/>
    </source>
</evidence>
<dbReference type="NCBIfam" id="NF010802">
    <property type="entry name" value="PRK14206.1"/>
    <property type="match status" value="1"/>
</dbReference>
<organism evidence="12 13">
    <name type="scientific">Nibricoccus aquaticus</name>
    <dbReference type="NCBI Taxonomy" id="2576891"/>
    <lineage>
        <taxon>Bacteria</taxon>
        <taxon>Pseudomonadati</taxon>
        <taxon>Verrucomicrobiota</taxon>
        <taxon>Opitutia</taxon>
        <taxon>Opitutales</taxon>
        <taxon>Opitutaceae</taxon>
        <taxon>Nibricoccus</taxon>
    </lineage>
</organism>
<evidence type="ECO:0000256" key="1">
    <source>
        <dbReference type="ARBA" id="ARBA00004651"/>
    </source>
</evidence>
<keyword evidence="8 11" id="KW-0407">Ion channel</keyword>
<evidence type="ECO:0000256" key="10">
    <source>
        <dbReference type="ARBA" id="ARBA00035585"/>
    </source>
</evidence>
<feature type="binding site" evidence="11">
    <location>
        <position position="80"/>
    </location>
    <ligand>
        <name>Na(+)</name>
        <dbReference type="ChEBI" id="CHEBI:29101"/>
        <note>structural</note>
    </ligand>
</feature>
<dbReference type="InterPro" id="IPR003691">
    <property type="entry name" value="FluC"/>
</dbReference>
<proteinExistence type="inferred from homology"/>
<evidence type="ECO:0000313" key="13">
    <source>
        <dbReference type="Proteomes" id="UP000217265"/>
    </source>
</evidence>
<accession>A0A290QP27</accession>
<dbReference type="KEGG" id="vbh:CMV30_17555"/>
<dbReference type="RefSeq" id="WP_096057850.1">
    <property type="nucleotide sequence ID" value="NZ_CP023344.1"/>
</dbReference>
<gene>
    <name evidence="11" type="primary">fluC</name>
    <name evidence="11" type="synonym">crcB</name>
    <name evidence="12" type="ORF">CMV30_17555</name>
</gene>
<dbReference type="PANTHER" id="PTHR28259">
    <property type="entry name" value="FLUORIDE EXPORT PROTEIN 1-RELATED"/>
    <property type="match status" value="1"/>
</dbReference>
<feature type="binding site" evidence="11">
    <location>
        <position position="77"/>
    </location>
    <ligand>
        <name>Na(+)</name>
        <dbReference type="ChEBI" id="CHEBI:29101"/>
        <note>structural</note>
    </ligand>
</feature>
<dbReference type="OrthoDB" id="9815830at2"/>
<keyword evidence="11" id="KW-0479">Metal-binding</keyword>
<keyword evidence="13" id="KW-1185">Reference proteome</keyword>
<feature type="transmembrane region" description="Helical" evidence="11">
    <location>
        <begin position="38"/>
        <end position="58"/>
    </location>
</feature>
<dbReference type="EMBL" id="CP023344">
    <property type="protein sequence ID" value="ATC66222.1"/>
    <property type="molecule type" value="Genomic_DNA"/>
</dbReference>
<sequence length="132" mass="13486">MTLYMWIALGGALGSVARFGAAEAVTRGVAGAFPWGTLVVNVVGSFVIGFFATLTAPGGRWPVGSEGRHFFMTGVLGGFTTFSSFSLQTLGLMQKGEWLRAGGNVAGSVGLCLVAVWLGHVVATAMGTARGA</sequence>
<keyword evidence="7 11" id="KW-0472">Membrane</keyword>
<evidence type="ECO:0000256" key="11">
    <source>
        <dbReference type="HAMAP-Rule" id="MF_00454"/>
    </source>
</evidence>
<evidence type="ECO:0000256" key="8">
    <source>
        <dbReference type="ARBA" id="ARBA00023303"/>
    </source>
</evidence>
<comment type="catalytic activity">
    <reaction evidence="10">
        <text>fluoride(in) = fluoride(out)</text>
        <dbReference type="Rhea" id="RHEA:76159"/>
        <dbReference type="ChEBI" id="CHEBI:17051"/>
    </reaction>
    <physiologicalReaction direction="left-to-right" evidence="10">
        <dbReference type="Rhea" id="RHEA:76160"/>
    </physiologicalReaction>
</comment>
<evidence type="ECO:0000256" key="3">
    <source>
        <dbReference type="ARBA" id="ARBA00022519"/>
    </source>
</evidence>
<comment type="function">
    <text evidence="11">Fluoride-specific ion channel. Important for reducing fluoride concentration in the cell, thus reducing its toxicity.</text>
</comment>
<evidence type="ECO:0000256" key="7">
    <source>
        <dbReference type="ARBA" id="ARBA00023136"/>
    </source>
</evidence>
<comment type="subcellular location">
    <subcellularLocation>
        <location evidence="1 11">Cell membrane</location>
        <topology evidence="1 11">Multi-pass membrane protein</topology>
    </subcellularLocation>
</comment>
<evidence type="ECO:0000256" key="2">
    <source>
        <dbReference type="ARBA" id="ARBA00022475"/>
    </source>
</evidence>
<dbReference type="HAMAP" id="MF_00454">
    <property type="entry name" value="FluC"/>
    <property type="match status" value="1"/>
</dbReference>
<comment type="activity regulation">
    <text evidence="11">Na(+) is not transported, but it plays an essential structural role and its presence is essential for fluoride channel function.</text>
</comment>
<dbReference type="PANTHER" id="PTHR28259:SF1">
    <property type="entry name" value="FLUORIDE EXPORT PROTEIN 1-RELATED"/>
    <property type="match status" value="1"/>
</dbReference>
<evidence type="ECO:0000256" key="6">
    <source>
        <dbReference type="ARBA" id="ARBA00023065"/>
    </source>
</evidence>
<feature type="transmembrane region" description="Helical" evidence="11">
    <location>
        <begin position="105"/>
        <end position="126"/>
    </location>
</feature>
<keyword evidence="5 11" id="KW-1133">Transmembrane helix</keyword>
<evidence type="ECO:0000256" key="5">
    <source>
        <dbReference type="ARBA" id="ARBA00022989"/>
    </source>
</evidence>
<dbReference type="GO" id="GO:0046872">
    <property type="term" value="F:metal ion binding"/>
    <property type="evidence" value="ECO:0007669"/>
    <property type="project" value="UniProtKB-KW"/>
</dbReference>
<dbReference type="NCBIfam" id="TIGR00494">
    <property type="entry name" value="crcB"/>
    <property type="match status" value="1"/>
</dbReference>
<dbReference type="GO" id="GO:0062054">
    <property type="term" value="F:fluoride channel activity"/>
    <property type="evidence" value="ECO:0007669"/>
    <property type="project" value="UniProtKB-UniRule"/>
</dbReference>
<dbReference type="GO" id="GO:0140114">
    <property type="term" value="P:cellular detoxification of fluoride"/>
    <property type="evidence" value="ECO:0007669"/>
    <property type="project" value="UniProtKB-UniRule"/>
</dbReference>
<dbReference type="Pfam" id="PF02537">
    <property type="entry name" value="CRCB"/>
    <property type="match status" value="1"/>
</dbReference>
<dbReference type="GO" id="GO:0005886">
    <property type="term" value="C:plasma membrane"/>
    <property type="evidence" value="ECO:0007669"/>
    <property type="project" value="UniProtKB-SubCell"/>
</dbReference>
<comment type="similarity">
    <text evidence="9 11">Belongs to the fluoride channel Fluc/FEX (TC 1.A.43) family.</text>
</comment>
<protein>
    <recommendedName>
        <fullName evidence="11">Fluoride-specific ion channel FluC</fullName>
    </recommendedName>
</protein>
<keyword evidence="11" id="KW-0915">Sodium</keyword>
<name>A0A290QP27_9BACT</name>
<keyword evidence="3" id="KW-0997">Cell inner membrane</keyword>
<reference evidence="12 13" key="1">
    <citation type="submission" date="2017-09" db="EMBL/GenBank/DDBJ databases">
        <title>Complete genome sequence of Verrucomicrobial strain HZ-65, isolated from freshwater.</title>
        <authorList>
            <person name="Choi A."/>
        </authorList>
    </citation>
    <scope>NUCLEOTIDE SEQUENCE [LARGE SCALE GENOMIC DNA]</scope>
    <source>
        <strain evidence="12 13">HZ-65</strain>
    </source>
</reference>
<evidence type="ECO:0000256" key="9">
    <source>
        <dbReference type="ARBA" id="ARBA00035120"/>
    </source>
</evidence>
<evidence type="ECO:0000313" key="12">
    <source>
        <dbReference type="EMBL" id="ATC66222.1"/>
    </source>
</evidence>
<dbReference type="Proteomes" id="UP000217265">
    <property type="component" value="Chromosome"/>
</dbReference>
<feature type="transmembrane region" description="Helical" evidence="11">
    <location>
        <begin position="70"/>
        <end position="93"/>
    </location>
</feature>
<keyword evidence="11" id="KW-0813">Transport</keyword>
<dbReference type="AlphaFoldDB" id="A0A290QP27"/>